<evidence type="ECO:0000313" key="2">
    <source>
        <dbReference type="EMBL" id="CCD47992.1"/>
    </source>
</evidence>
<accession>G2Y5Q2</accession>
<name>G2Y5Q2_BOTF4</name>
<proteinExistence type="predicted"/>
<feature type="region of interest" description="Disordered" evidence="1">
    <location>
        <begin position="1"/>
        <end position="55"/>
    </location>
</feature>
<evidence type="ECO:0000313" key="3">
    <source>
        <dbReference type="Proteomes" id="UP000008177"/>
    </source>
</evidence>
<protein>
    <submittedName>
        <fullName evidence="2">Uncharacterized protein</fullName>
    </submittedName>
</protein>
<reference evidence="3" key="1">
    <citation type="journal article" date="2011" name="PLoS Genet.">
        <title>Genomic analysis of the necrotrophic fungal pathogens Sclerotinia sclerotiorum and Botrytis cinerea.</title>
        <authorList>
            <person name="Amselem J."/>
            <person name="Cuomo C.A."/>
            <person name="van Kan J.A."/>
            <person name="Viaud M."/>
            <person name="Benito E.P."/>
            <person name="Couloux A."/>
            <person name="Coutinho P.M."/>
            <person name="de Vries R.P."/>
            <person name="Dyer P.S."/>
            <person name="Fillinger S."/>
            <person name="Fournier E."/>
            <person name="Gout L."/>
            <person name="Hahn M."/>
            <person name="Kohn L."/>
            <person name="Lapalu N."/>
            <person name="Plummer K.M."/>
            <person name="Pradier J.M."/>
            <person name="Quevillon E."/>
            <person name="Sharon A."/>
            <person name="Simon A."/>
            <person name="ten Have A."/>
            <person name="Tudzynski B."/>
            <person name="Tudzynski P."/>
            <person name="Wincker P."/>
            <person name="Andrew M."/>
            <person name="Anthouard V."/>
            <person name="Beever R.E."/>
            <person name="Beffa R."/>
            <person name="Benoit I."/>
            <person name="Bouzid O."/>
            <person name="Brault B."/>
            <person name="Chen Z."/>
            <person name="Choquer M."/>
            <person name="Collemare J."/>
            <person name="Cotton P."/>
            <person name="Danchin E.G."/>
            <person name="Da Silva C."/>
            <person name="Gautier A."/>
            <person name="Giraud C."/>
            <person name="Giraud T."/>
            <person name="Gonzalez C."/>
            <person name="Grossetete S."/>
            <person name="Guldener U."/>
            <person name="Henrissat B."/>
            <person name="Howlett B.J."/>
            <person name="Kodira C."/>
            <person name="Kretschmer M."/>
            <person name="Lappartient A."/>
            <person name="Leroch M."/>
            <person name="Levis C."/>
            <person name="Mauceli E."/>
            <person name="Neuveglise C."/>
            <person name="Oeser B."/>
            <person name="Pearson M."/>
            <person name="Poulain J."/>
            <person name="Poussereau N."/>
            <person name="Quesneville H."/>
            <person name="Rascle C."/>
            <person name="Schumacher J."/>
            <person name="Segurens B."/>
            <person name="Sexton A."/>
            <person name="Silva E."/>
            <person name="Sirven C."/>
            <person name="Soanes D.M."/>
            <person name="Talbot N.J."/>
            <person name="Templeton M."/>
            <person name="Yandava C."/>
            <person name="Yarden O."/>
            <person name="Zeng Q."/>
            <person name="Rollins J.A."/>
            <person name="Lebrun M.H."/>
            <person name="Dickman M."/>
        </authorList>
    </citation>
    <scope>NUCLEOTIDE SEQUENCE [LARGE SCALE GENOMIC DNA]</scope>
    <source>
        <strain evidence="3">T4</strain>
    </source>
</reference>
<dbReference type="Proteomes" id="UP000008177">
    <property type="component" value="Unplaced contigs"/>
</dbReference>
<sequence length="113" mass="12401">MLPSAPQSDVISSPPTSAPRTPHHPPPLPTPTRTPRPPTPPPRIPSRLSPVVQPLPQPVHLPKPFVWTTHPHSHLIPPTPTIAMPISIPSRTMDMREMEVGITVPCRSMAQRI</sequence>
<dbReference type="AlphaFoldDB" id="G2Y5Q2"/>
<gene>
    <name evidence="2" type="ORF">BofuT4_P113020.1</name>
</gene>
<organism evidence="2 3">
    <name type="scientific">Botryotinia fuckeliana (strain T4)</name>
    <name type="common">Noble rot fungus</name>
    <name type="synonym">Botrytis cinerea</name>
    <dbReference type="NCBI Taxonomy" id="999810"/>
    <lineage>
        <taxon>Eukaryota</taxon>
        <taxon>Fungi</taxon>
        <taxon>Dikarya</taxon>
        <taxon>Ascomycota</taxon>
        <taxon>Pezizomycotina</taxon>
        <taxon>Leotiomycetes</taxon>
        <taxon>Helotiales</taxon>
        <taxon>Sclerotiniaceae</taxon>
        <taxon>Botrytis</taxon>
    </lineage>
</organism>
<dbReference type="HOGENOM" id="CLU_2133125_0_0_1"/>
<feature type="compositionally biased region" description="Polar residues" evidence="1">
    <location>
        <begin position="1"/>
        <end position="10"/>
    </location>
</feature>
<dbReference type="EMBL" id="FQ790289">
    <property type="protein sequence ID" value="CCD47992.1"/>
    <property type="molecule type" value="Genomic_DNA"/>
</dbReference>
<dbReference type="InParanoid" id="G2Y5Q2"/>
<feature type="compositionally biased region" description="Low complexity" evidence="1">
    <location>
        <begin position="11"/>
        <end position="20"/>
    </location>
</feature>
<feature type="compositionally biased region" description="Pro residues" evidence="1">
    <location>
        <begin position="24"/>
        <end position="44"/>
    </location>
</feature>
<evidence type="ECO:0000256" key="1">
    <source>
        <dbReference type="SAM" id="MobiDB-lite"/>
    </source>
</evidence>